<reference evidence="2" key="1">
    <citation type="submission" date="2021-05" db="EMBL/GenBank/DDBJ databases">
        <authorList>
            <person name="Kaiqin L."/>
            <person name="Jian G."/>
        </authorList>
    </citation>
    <scope>NUCLEOTIDE SEQUENCE</scope>
    <source>
        <strain evidence="2">HDS5</strain>
    </source>
</reference>
<dbReference type="KEGG" id="nec:KGD82_18705"/>
<dbReference type="GO" id="GO:0008168">
    <property type="term" value="F:methyltransferase activity"/>
    <property type="evidence" value="ECO:0007669"/>
    <property type="project" value="UniProtKB-KW"/>
</dbReference>
<dbReference type="InterPro" id="IPR029063">
    <property type="entry name" value="SAM-dependent_MTases_sf"/>
</dbReference>
<evidence type="ECO:0000313" key="3">
    <source>
        <dbReference type="Proteomes" id="UP000682416"/>
    </source>
</evidence>
<keyword evidence="2" id="KW-0489">Methyltransferase</keyword>
<dbReference type="Gene3D" id="3.40.50.150">
    <property type="entry name" value="Vaccinia Virus protein VP39"/>
    <property type="match status" value="1"/>
</dbReference>
<gene>
    <name evidence="2" type="ORF">KGD82_18705</name>
</gene>
<organism evidence="2 3">
    <name type="scientific">Nocardiopsis eucommiae</name>
    <dbReference type="NCBI Taxonomy" id="2831970"/>
    <lineage>
        <taxon>Bacteria</taxon>
        <taxon>Bacillati</taxon>
        <taxon>Actinomycetota</taxon>
        <taxon>Actinomycetes</taxon>
        <taxon>Streptosporangiales</taxon>
        <taxon>Nocardiopsidaceae</taxon>
        <taxon>Nocardiopsis</taxon>
    </lineage>
</organism>
<feature type="compositionally biased region" description="Pro residues" evidence="1">
    <location>
        <begin position="19"/>
        <end position="28"/>
    </location>
</feature>
<evidence type="ECO:0000256" key="1">
    <source>
        <dbReference type="SAM" id="MobiDB-lite"/>
    </source>
</evidence>
<proteinExistence type="predicted"/>
<dbReference type="EMBL" id="CP074402">
    <property type="protein sequence ID" value="QVJ00631.1"/>
    <property type="molecule type" value="Genomic_DNA"/>
</dbReference>
<accession>A0A975L8R2</accession>
<protein>
    <submittedName>
        <fullName evidence="2">SAM-dependent methyltransferase</fullName>
        <ecNumber evidence="2">2.1.1.-</ecNumber>
    </submittedName>
</protein>
<feature type="compositionally biased region" description="Basic and acidic residues" evidence="1">
    <location>
        <begin position="231"/>
        <end position="243"/>
    </location>
</feature>
<dbReference type="Proteomes" id="UP000682416">
    <property type="component" value="Chromosome"/>
</dbReference>
<keyword evidence="2" id="KW-0808">Transferase</keyword>
<feature type="region of interest" description="Disordered" evidence="1">
    <location>
        <begin position="215"/>
        <end position="243"/>
    </location>
</feature>
<dbReference type="InterPro" id="IPR006764">
    <property type="entry name" value="SAM_dep_MeTrfase_SAV2177_type"/>
</dbReference>
<keyword evidence="3" id="KW-1185">Reference proteome</keyword>
<dbReference type="AlphaFoldDB" id="A0A975L8R2"/>
<dbReference type="EC" id="2.1.1.-" evidence="2"/>
<evidence type="ECO:0000313" key="2">
    <source>
        <dbReference type="EMBL" id="QVJ00631.1"/>
    </source>
</evidence>
<sequence>MTDVRGPKTGPLTAVFRPTEPPRVPEQPSPVVSLGPRTRPPDPADTERVRLHQAFLGRVVDYLCADAGIRQFVDWGCPVPGTAERVRRASADATLVHLAPTGTAGVLAAPASNATVLAGDGSGGTGTDSVLRRLHTSGLVDFDEPVAVLMTRPGTEQDPPAGLDTLHRMMRGGGYVALTSTAPRPTAERAFAPFLPVEPGVADLTWWPYPDEDVSAPGCGTLGGLGRAPGRGRERRDGAELER</sequence>
<dbReference type="Pfam" id="PF04672">
    <property type="entry name" value="Methyltransf_19"/>
    <property type="match status" value="1"/>
</dbReference>
<name>A0A975L8R2_9ACTN</name>
<feature type="region of interest" description="Disordered" evidence="1">
    <location>
        <begin position="1"/>
        <end position="45"/>
    </location>
</feature>
<dbReference type="GO" id="GO:0032259">
    <property type="term" value="P:methylation"/>
    <property type="evidence" value="ECO:0007669"/>
    <property type="project" value="UniProtKB-KW"/>
</dbReference>
<feature type="compositionally biased region" description="Gly residues" evidence="1">
    <location>
        <begin position="220"/>
        <end position="229"/>
    </location>
</feature>